<dbReference type="CDD" id="cd00167">
    <property type="entry name" value="SANT"/>
    <property type="match status" value="2"/>
</dbReference>
<feature type="domain" description="HTH myb-type" evidence="8">
    <location>
        <begin position="9"/>
        <end position="61"/>
    </location>
</feature>
<keyword evidence="10" id="KW-1185">Reference proteome</keyword>
<gene>
    <name evidence="9" type="ORF">QYE76_067610</name>
</gene>
<keyword evidence="6" id="KW-0539">Nucleus</keyword>
<evidence type="ECO:0000313" key="10">
    <source>
        <dbReference type="Proteomes" id="UP001231189"/>
    </source>
</evidence>
<dbReference type="GO" id="GO:0005634">
    <property type="term" value="C:nucleus"/>
    <property type="evidence" value="ECO:0007669"/>
    <property type="project" value="UniProtKB-SubCell"/>
</dbReference>
<evidence type="ECO:0000259" key="8">
    <source>
        <dbReference type="PROSITE" id="PS51294"/>
    </source>
</evidence>
<comment type="subcellular location">
    <subcellularLocation>
        <location evidence="1">Nucleus</location>
    </subcellularLocation>
</comment>
<dbReference type="InterPro" id="IPR009057">
    <property type="entry name" value="Homeodomain-like_sf"/>
</dbReference>
<feature type="domain" description="Myb-like" evidence="7">
    <location>
        <begin position="9"/>
        <end position="61"/>
    </location>
</feature>
<dbReference type="InterPro" id="IPR051953">
    <property type="entry name" value="Plant_SW-associated_TFs"/>
</dbReference>
<dbReference type="AlphaFoldDB" id="A0AAD8WBT9"/>
<evidence type="ECO:0000256" key="3">
    <source>
        <dbReference type="ARBA" id="ARBA00023015"/>
    </source>
</evidence>
<dbReference type="FunFam" id="1.10.10.60:FF:000268">
    <property type="entry name" value="Transcription factor MYB86"/>
    <property type="match status" value="1"/>
</dbReference>
<evidence type="ECO:0000313" key="9">
    <source>
        <dbReference type="EMBL" id="KAK1649805.1"/>
    </source>
</evidence>
<dbReference type="Proteomes" id="UP001231189">
    <property type="component" value="Unassembled WGS sequence"/>
</dbReference>
<keyword evidence="2" id="KW-0677">Repeat</keyword>
<dbReference type="FunFam" id="1.10.10.60:FF:000158">
    <property type="entry name" value="MYB transcription factor"/>
    <property type="match status" value="1"/>
</dbReference>
<dbReference type="InterPro" id="IPR017930">
    <property type="entry name" value="Myb_dom"/>
</dbReference>
<keyword evidence="5" id="KW-0804">Transcription</keyword>
<dbReference type="GO" id="GO:0003677">
    <property type="term" value="F:DNA binding"/>
    <property type="evidence" value="ECO:0007669"/>
    <property type="project" value="UniProtKB-KW"/>
</dbReference>
<dbReference type="SUPFAM" id="SSF46689">
    <property type="entry name" value="Homeodomain-like"/>
    <property type="match status" value="1"/>
</dbReference>
<proteinExistence type="predicted"/>
<dbReference type="Pfam" id="PF00249">
    <property type="entry name" value="Myb_DNA-binding"/>
    <property type="match status" value="2"/>
</dbReference>
<name>A0AAD8WBT9_LOLMU</name>
<evidence type="ECO:0000256" key="5">
    <source>
        <dbReference type="ARBA" id="ARBA00023163"/>
    </source>
</evidence>
<dbReference type="InterPro" id="IPR001005">
    <property type="entry name" value="SANT/Myb"/>
</dbReference>
<dbReference type="PROSITE" id="PS50090">
    <property type="entry name" value="MYB_LIKE"/>
    <property type="match status" value="2"/>
</dbReference>
<protein>
    <submittedName>
        <fullName evidence="9">Uncharacterized protein</fullName>
    </submittedName>
</protein>
<sequence>MAKQSCCHKKRLRRGLWSPEEDDKLMNHIAKYGHGCWSSVPKLAGLERCGKSCRLRWINYLRPDLKRGTFSQEEEDLIIHLHSMLGNKWSQIAAQLPGRTDNEVKNFWNSYIKKKLRERGIDPATHKPLAEASSTTACRAVFSDAELIPTTATTTPVQDPVEQMLDGLKMPMDWPVAPVHSNEVPEYYQVPSLQAFDMGALQQHCGAFPSASSSSTVTGLSPTAADAGANLPWLELGPTDTVSGHIADHYAGALDELRWSDYFDGAFQAAAPTSQGALQGPCVYDGVKVDDGAAQFDVHGLSNWC</sequence>
<accession>A0AAD8WBT9</accession>
<evidence type="ECO:0000256" key="1">
    <source>
        <dbReference type="ARBA" id="ARBA00004123"/>
    </source>
</evidence>
<keyword evidence="3" id="KW-0805">Transcription regulation</keyword>
<evidence type="ECO:0000256" key="2">
    <source>
        <dbReference type="ARBA" id="ARBA00022737"/>
    </source>
</evidence>
<evidence type="ECO:0000256" key="4">
    <source>
        <dbReference type="ARBA" id="ARBA00023125"/>
    </source>
</evidence>
<feature type="domain" description="Myb-like" evidence="7">
    <location>
        <begin position="62"/>
        <end position="112"/>
    </location>
</feature>
<dbReference type="PROSITE" id="PS51294">
    <property type="entry name" value="HTH_MYB"/>
    <property type="match status" value="2"/>
</dbReference>
<keyword evidence="4" id="KW-0238">DNA-binding</keyword>
<organism evidence="9 10">
    <name type="scientific">Lolium multiflorum</name>
    <name type="common">Italian ryegrass</name>
    <name type="synonym">Lolium perenne subsp. multiflorum</name>
    <dbReference type="NCBI Taxonomy" id="4521"/>
    <lineage>
        <taxon>Eukaryota</taxon>
        <taxon>Viridiplantae</taxon>
        <taxon>Streptophyta</taxon>
        <taxon>Embryophyta</taxon>
        <taxon>Tracheophyta</taxon>
        <taxon>Spermatophyta</taxon>
        <taxon>Magnoliopsida</taxon>
        <taxon>Liliopsida</taxon>
        <taxon>Poales</taxon>
        <taxon>Poaceae</taxon>
        <taxon>BOP clade</taxon>
        <taxon>Pooideae</taxon>
        <taxon>Poodae</taxon>
        <taxon>Poeae</taxon>
        <taxon>Poeae Chloroplast Group 2 (Poeae type)</taxon>
        <taxon>Loliodinae</taxon>
        <taxon>Loliinae</taxon>
        <taxon>Lolium</taxon>
    </lineage>
</organism>
<dbReference type="PANTHER" id="PTHR47997">
    <property type="entry name" value="MYB DOMAIN PROTEIN 55"/>
    <property type="match status" value="1"/>
</dbReference>
<reference evidence="9" key="1">
    <citation type="submission" date="2023-07" db="EMBL/GenBank/DDBJ databases">
        <title>A chromosome-level genome assembly of Lolium multiflorum.</title>
        <authorList>
            <person name="Chen Y."/>
            <person name="Copetti D."/>
            <person name="Kolliker R."/>
            <person name="Studer B."/>
        </authorList>
    </citation>
    <scope>NUCLEOTIDE SEQUENCE</scope>
    <source>
        <strain evidence="9">02402/16</strain>
        <tissue evidence="9">Leaf</tissue>
    </source>
</reference>
<dbReference type="SMART" id="SM00717">
    <property type="entry name" value="SANT"/>
    <property type="match status" value="2"/>
</dbReference>
<feature type="domain" description="HTH myb-type" evidence="8">
    <location>
        <begin position="62"/>
        <end position="116"/>
    </location>
</feature>
<evidence type="ECO:0000256" key="6">
    <source>
        <dbReference type="ARBA" id="ARBA00023242"/>
    </source>
</evidence>
<dbReference type="PANTHER" id="PTHR47997:SF2">
    <property type="entry name" value="MYB-LIKE DNA-BINDING DOMAIN CONTAINING PROTEIN"/>
    <property type="match status" value="1"/>
</dbReference>
<dbReference type="EMBL" id="JAUUTY010000004">
    <property type="protein sequence ID" value="KAK1649805.1"/>
    <property type="molecule type" value="Genomic_DNA"/>
</dbReference>
<evidence type="ECO:0000259" key="7">
    <source>
        <dbReference type="PROSITE" id="PS50090"/>
    </source>
</evidence>
<comment type="caution">
    <text evidence="9">The sequence shown here is derived from an EMBL/GenBank/DDBJ whole genome shotgun (WGS) entry which is preliminary data.</text>
</comment>
<dbReference type="Gene3D" id="1.10.10.60">
    <property type="entry name" value="Homeodomain-like"/>
    <property type="match status" value="2"/>
</dbReference>